<comment type="caution">
    <text evidence="2">The sequence shown here is derived from an EMBL/GenBank/DDBJ whole genome shotgun (WGS) entry which is preliminary data.</text>
</comment>
<gene>
    <name evidence="2" type="ORF">L202_07623</name>
</gene>
<dbReference type="EMBL" id="AWGJ01000012">
    <property type="protein sequence ID" value="ODN74171.1"/>
    <property type="molecule type" value="Genomic_DNA"/>
</dbReference>
<dbReference type="Proteomes" id="UP000094065">
    <property type="component" value="Unassembled WGS sequence"/>
</dbReference>
<feature type="region of interest" description="Disordered" evidence="1">
    <location>
        <begin position="48"/>
        <end position="85"/>
    </location>
</feature>
<evidence type="ECO:0000313" key="3">
    <source>
        <dbReference type="Proteomes" id="UP000094065"/>
    </source>
</evidence>
<proteinExistence type="predicted"/>
<accession>A0A1E3HFG6</accession>
<keyword evidence="3" id="KW-1185">Reference proteome</keyword>
<feature type="compositionally biased region" description="Basic and acidic residues" evidence="1">
    <location>
        <begin position="138"/>
        <end position="148"/>
    </location>
</feature>
<sequence length="219" mass="24606">MSTDSPTIEQHCLPGMNIMLFHTGLGEEIVTIRGDGKSPHAELQCPELVEDDGEEEEEREEYNYQPEPVPAHFPIPSLTVTPRPRLTYDPTRFTDFTLPGGRPALIPRGYNHNGSRPVLKGSRPGWRMQRERVARWERMSDVEERTERSGSSANSGSVSGRDGVGNGVQGGTIVTPDFLAPPGLAKRQVTKKRSKPMEMVHNMKKKVMKKMPSFDRKKR</sequence>
<feature type="region of interest" description="Disordered" evidence="1">
    <location>
        <begin position="106"/>
        <end position="125"/>
    </location>
</feature>
<feature type="compositionally biased region" description="Low complexity" evidence="1">
    <location>
        <begin position="149"/>
        <end position="161"/>
    </location>
</feature>
<feature type="region of interest" description="Disordered" evidence="1">
    <location>
        <begin position="138"/>
        <end position="219"/>
    </location>
</feature>
<evidence type="ECO:0000313" key="2">
    <source>
        <dbReference type="EMBL" id="ODN74171.1"/>
    </source>
</evidence>
<dbReference type="GeneID" id="30158932"/>
<name>A0A1E3HFG6_9TREE</name>
<feature type="compositionally biased region" description="Acidic residues" evidence="1">
    <location>
        <begin position="48"/>
        <end position="60"/>
    </location>
</feature>
<dbReference type="RefSeq" id="XP_018990033.1">
    <property type="nucleotide sequence ID" value="XM_019142390.1"/>
</dbReference>
<organism evidence="2 3">
    <name type="scientific">Cryptococcus amylolentus CBS 6039</name>
    <dbReference type="NCBI Taxonomy" id="1295533"/>
    <lineage>
        <taxon>Eukaryota</taxon>
        <taxon>Fungi</taxon>
        <taxon>Dikarya</taxon>
        <taxon>Basidiomycota</taxon>
        <taxon>Agaricomycotina</taxon>
        <taxon>Tremellomycetes</taxon>
        <taxon>Tremellales</taxon>
        <taxon>Cryptococcaceae</taxon>
        <taxon>Cryptococcus</taxon>
    </lineage>
</organism>
<evidence type="ECO:0000256" key="1">
    <source>
        <dbReference type="SAM" id="MobiDB-lite"/>
    </source>
</evidence>
<protein>
    <submittedName>
        <fullName evidence="2">Uncharacterized protein</fullName>
    </submittedName>
</protein>
<dbReference type="OrthoDB" id="10370858at2759"/>
<reference evidence="2 3" key="1">
    <citation type="submission" date="2016-06" db="EMBL/GenBank/DDBJ databases">
        <title>Evolution of pathogenesis and genome organization in the Tremellales.</title>
        <authorList>
            <person name="Cuomo C."/>
            <person name="Litvintseva A."/>
            <person name="Heitman J."/>
            <person name="Chen Y."/>
            <person name="Sun S."/>
            <person name="Springer D."/>
            <person name="Dromer F."/>
            <person name="Young S."/>
            <person name="Zeng Q."/>
            <person name="Chapman S."/>
            <person name="Gujja S."/>
            <person name="Saif S."/>
            <person name="Birren B."/>
        </authorList>
    </citation>
    <scope>NUCLEOTIDE SEQUENCE [LARGE SCALE GENOMIC DNA]</scope>
    <source>
        <strain evidence="2 3">CBS 6039</strain>
    </source>
</reference>
<dbReference type="AlphaFoldDB" id="A0A1E3HFG6"/>